<feature type="transmembrane region" description="Helical" evidence="2">
    <location>
        <begin position="333"/>
        <end position="350"/>
    </location>
</feature>
<keyword evidence="4" id="KW-1185">Reference proteome</keyword>
<feature type="compositionally biased region" description="Pro residues" evidence="1">
    <location>
        <begin position="38"/>
        <end position="48"/>
    </location>
</feature>
<gene>
    <name evidence="3" type="ORF">ATE80_19055</name>
</gene>
<name>A0A100Y466_9ACTN</name>
<feature type="transmembrane region" description="Helical" evidence="2">
    <location>
        <begin position="165"/>
        <end position="184"/>
    </location>
</feature>
<organism evidence="3 4">
    <name type="scientific">Streptomyces kanasensis</name>
    <dbReference type="NCBI Taxonomy" id="936756"/>
    <lineage>
        <taxon>Bacteria</taxon>
        <taxon>Bacillati</taxon>
        <taxon>Actinomycetota</taxon>
        <taxon>Actinomycetes</taxon>
        <taxon>Kitasatosporales</taxon>
        <taxon>Streptomycetaceae</taxon>
        <taxon>Streptomyces</taxon>
    </lineage>
</organism>
<feature type="transmembrane region" description="Helical" evidence="2">
    <location>
        <begin position="287"/>
        <end position="304"/>
    </location>
</feature>
<keyword evidence="2" id="KW-0812">Transmembrane</keyword>
<feature type="transmembrane region" description="Helical" evidence="2">
    <location>
        <begin position="218"/>
        <end position="240"/>
    </location>
</feature>
<keyword evidence="2" id="KW-1133">Transmembrane helix</keyword>
<evidence type="ECO:0000313" key="4">
    <source>
        <dbReference type="Proteomes" id="UP000054011"/>
    </source>
</evidence>
<dbReference type="STRING" id="936756.ATE80_19055"/>
<dbReference type="InterPro" id="IPR046862">
    <property type="entry name" value="Rhomboid_2"/>
</dbReference>
<dbReference type="Proteomes" id="UP000054011">
    <property type="component" value="Unassembled WGS sequence"/>
</dbReference>
<comment type="caution">
    <text evidence="3">The sequence shown here is derived from an EMBL/GenBank/DDBJ whole genome shotgun (WGS) entry which is preliminary data.</text>
</comment>
<evidence type="ECO:0000256" key="2">
    <source>
        <dbReference type="SAM" id="Phobius"/>
    </source>
</evidence>
<dbReference type="RefSeq" id="WP_058943431.1">
    <property type="nucleotide sequence ID" value="NZ_LNSV01000050.1"/>
</dbReference>
<keyword evidence="2" id="KW-0472">Membrane</keyword>
<protein>
    <submittedName>
        <fullName evidence="3">Uncharacterized protein</fullName>
    </submittedName>
</protein>
<dbReference type="OrthoDB" id="3613079at2"/>
<dbReference type="AlphaFoldDB" id="A0A100Y466"/>
<evidence type="ECO:0000256" key="1">
    <source>
        <dbReference type="SAM" id="MobiDB-lite"/>
    </source>
</evidence>
<reference evidence="3 4" key="1">
    <citation type="submission" date="2015-11" db="EMBL/GenBank/DDBJ databases">
        <title>Genome-wide analysis reveals the secondary metabolome in Streptomyces kanasensis ZX01.</title>
        <authorList>
            <person name="Zhang G."/>
            <person name="Han L."/>
            <person name="Feng J."/>
            <person name="Zhang X."/>
        </authorList>
    </citation>
    <scope>NUCLEOTIDE SEQUENCE [LARGE SCALE GENOMIC DNA]</scope>
    <source>
        <strain evidence="3 4">ZX01</strain>
    </source>
</reference>
<feature type="region of interest" description="Disordered" evidence="1">
    <location>
        <begin position="1"/>
        <end position="50"/>
    </location>
</feature>
<proteinExistence type="predicted"/>
<dbReference type="EMBL" id="LNSV01000050">
    <property type="protein sequence ID" value="KUH37305.1"/>
    <property type="molecule type" value="Genomic_DNA"/>
</dbReference>
<accession>A0A100Y466</accession>
<dbReference type="Pfam" id="PF20401">
    <property type="entry name" value="Rhomboid_2"/>
    <property type="match status" value="1"/>
</dbReference>
<sequence>MRLEAETRGTPGGADAAERPSCRVPAPRAVDDERTPAGPRPTAPPGAVAPPVAALRPATVTPGGAVPTVAAVSAAAVLPRAAVLRPVAAVPTLAVVPEAAGAPPEADASTGPVAPPAAAVPRGVGARTGLTAPLAAPAPPGPTAPVVRSWHGILRRAARLLPTPAGTPFTFGYALVLLATSLYAEFGDPRTVAALLHASSTDVAHLSRTPSAALLASALWVAGGLSSPYALGFVLVLTALERRIGAWRTAGVFAVGHVGATLVTQVPVAVSVVAGHLPETSLHRLDYGISFGLLACVGALAGLLGPVVRGAVLVWVGAMLLRDLVAFEDPLTAWGHVLALLIGVAGWPLARRAAGRAAASG</sequence>
<evidence type="ECO:0000313" key="3">
    <source>
        <dbReference type="EMBL" id="KUH37305.1"/>
    </source>
</evidence>